<comment type="caution">
    <text evidence="2">The sequence shown here is derived from an EMBL/GenBank/DDBJ whole genome shotgun (WGS) entry which is preliminary data.</text>
</comment>
<evidence type="ECO:0000313" key="2">
    <source>
        <dbReference type="EMBL" id="VCX10134.1"/>
    </source>
</evidence>
<evidence type="ECO:0000256" key="1">
    <source>
        <dbReference type="SAM" id="MobiDB-lite"/>
    </source>
</evidence>
<dbReference type="EMBL" id="CYRY02032391">
    <property type="protein sequence ID" value="VCX10134.1"/>
    <property type="molecule type" value="Genomic_DNA"/>
</dbReference>
<proteinExistence type="predicted"/>
<keyword evidence="3" id="KW-1185">Reference proteome</keyword>
<dbReference type="AlphaFoldDB" id="A0A9X9LZK6"/>
<protein>
    <submittedName>
        <fullName evidence="2">Uncharacterized protein</fullName>
    </submittedName>
</protein>
<dbReference type="Proteomes" id="UP000269945">
    <property type="component" value="Unassembled WGS sequence"/>
</dbReference>
<reference evidence="2 3" key="1">
    <citation type="submission" date="2018-10" db="EMBL/GenBank/DDBJ databases">
        <authorList>
            <person name="Ekblom R."/>
            <person name="Jareborg N."/>
        </authorList>
    </citation>
    <scope>NUCLEOTIDE SEQUENCE [LARGE SCALE GENOMIC DNA]</scope>
    <source>
        <tissue evidence="2">Muscle</tissue>
    </source>
</reference>
<name>A0A9X9LZK6_GULGU</name>
<feature type="region of interest" description="Disordered" evidence="1">
    <location>
        <begin position="1"/>
        <end position="77"/>
    </location>
</feature>
<feature type="compositionally biased region" description="Basic and acidic residues" evidence="1">
    <location>
        <begin position="1"/>
        <end position="15"/>
    </location>
</feature>
<gene>
    <name evidence="2" type="ORF">BN2614_LOCUS1</name>
</gene>
<accession>A0A9X9LZK6</accession>
<sequence length="77" mass="8449">MPREKAADRSPEGKKRLTSRVQTPSPADHSTREPSDQNLPPGNVRDAHSQAPAHRLNQTVRGRGPSDVGVGTTPWRF</sequence>
<evidence type="ECO:0000313" key="3">
    <source>
        <dbReference type="Proteomes" id="UP000269945"/>
    </source>
</evidence>
<organism evidence="2 3">
    <name type="scientific">Gulo gulo</name>
    <name type="common">Wolverine</name>
    <name type="synonym">Gluton</name>
    <dbReference type="NCBI Taxonomy" id="48420"/>
    <lineage>
        <taxon>Eukaryota</taxon>
        <taxon>Metazoa</taxon>
        <taxon>Chordata</taxon>
        <taxon>Craniata</taxon>
        <taxon>Vertebrata</taxon>
        <taxon>Euteleostomi</taxon>
        <taxon>Mammalia</taxon>
        <taxon>Eutheria</taxon>
        <taxon>Laurasiatheria</taxon>
        <taxon>Carnivora</taxon>
        <taxon>Caniformia</taxon>
        <taxon>Musteloidea</taxon>
        <taxon>Mustelidae</taxon>
        <taxon>Guloninae</taxon>
        <taxon>Gulo</taxon>
    </lineage>
</organism>